<dbReference type="InterPro" id="IPR013783">
    <property type="entry name" value="Ig-like_fold"/>
</dbReference>
<keyword evidence="6 9" id="KW-0326">Glycosidase</keyword>
<comment type="similarity">
    <text evidence="2">Belongs to the glycosyl hydrolase 3 family.</text>
</comment>
<evidence type="ECO:0000256" key="3">
    <source>
        <dbReference type="ARBA" id="ARBA00012744"/>
    </source>
</evidence>
<dbReference type="SUPFAM" id="SSF52279">
    <property type="entry name" value="Beta-D-glucan exohydrolase, C-terminal domain"/>
    <property type="match status" value="1"/>
</dbReference>
<dbReference type="InterPro" id="IPR036881">
    <property type="entry name" value="Glyco_hydro_3_C_sf"/>
</dbReference>
<dbReference type="Pfam" id="PF00933">
    <property type="entry name" value="Glyco_hydro_3"/>
    <property type="match status" value="1"/>
</dbReference>
<evidence type="ECO:0000256" key="1">
    <source>
        <dbReference type="ARBA" id="ARBA00000448"/>
    </source>
</evidence>
<name>A0ABY6QBP2_9PSED</name>
<dbReference type="Gene3D" id="2.60.40.10">
    <property type="entry name" value="Immunoglobulins"/>
    <property type="match status" value="1"/>
</dbReference>
<gene>
    <name evidence="9" type="primary">bglX</name>
    <name evidence="9" type="ORF">OSC50_18805</name>
</gene>
<sequence>MKFYRQLALIYLTLSMTGGAVQAIEQDTVEDLLRQMTLQEKIDQLSQLGIQTTPTGPVIDYGELSPAPINTVGSVLGAYGVEQTRRLQEQAVNQSRLHIPLLFAFDVIHGYRTIFPVPLAEAAAWDADLAYRTARAAAVEATASGVHWTYAPMVDIARDPRWGRVVEGAGEDPFLGAALAAAKVRGFHGAGPPDRSFMLATAKHFVAYGAAEGGRDYNVADVSERTLREVYFPPFQAAVAAGVDAIMPSFNELAGVPLHSNTALLSDVLRNQWRFTGLTISDANAVWELSQHGIADVPGDAARLAFNAGIDIEMVSHAYRGFLPSLVRNGLVPVAAVDDAVRRVLKAKQRLGLFADPYRYSDEARQRASVLTPQHRALAREAAQQSIVLLKNTDALLPLPKHLRNLLVVGSLATDAQATIGPWSAQGRADDSITILQGIRNAVAPNTEVVYLPDASPLSQKVQNLPAIRQAAQKAQVVIAVLGESADQSGEAHSRADLGLPGNQDVVLRALLDAGQPVIIVLMNGRPLVLSENVQRAPALLETWFLGTEMGSAVADILFGDVSPSGKLPITFARSVGQIPLYYAHKNTGRPPREGESWVSAYIDTPWSPLYPFGFGLSYTTFSYSTPRLSADRIASTDTLTVQVSVTNTGQRAGDEIVQLYLRDDVASVTRPVRQLRGFRKVHLEAGETRSVSFTLDAQDFALLDEHWLPVVEAGRFTVFVGADSTTANQAWFDVTDSRALSETGLSRPP</sequence>
<dbReference type="InterPro" id="IPR036962">
    <property type="entry name" value="Glyco_hydro_3_N_sf"/>
</dbReference>
<dbReference type="InterPro" id="IPR001764">
    <property type="entry name" value="Glyco_hydro_3_N"/>
</dbReference>
<dbReference type="SMART" id="SM01217">
    <property type="entry name" value="Fn3_like"/>
    <property type="match status" value="1"/>
</dbReference>
<accession>A0ABY6QBP2</accession>
<evidence type="ECO:0000259" key="8">
    <source>
        <dbReference type="SMART" id="SM01217"/>
    </source>
</evidence>
<keyword evidence="4 7" id="KW-0732">Signal</keyword>
<dbReference type="Gene3D" id="3.40.50.1700">
    <property type="entry name" value="Glycoside hydrolase family 3 C-terminal domain"/>
    <property type="match status" value="1"/>
</dbReference>
<feature type="domain" description="Fibronectin type III-like" evidence="8">
    <location>
        <begin position="656"/>
        <end position="725"/>
    </location>
</feature>
<dbReference type="PANTHER" id="PTHR30620">
    <property type="entry name" value="PERIPLASMIC BETA-GLUCOSIDASE-RELATED"/>
    <property type="match status" value="1"/>
</dbReference>
<dbReference type="NCBIfam" id="NF011678">
    <property type="entry name" value="PRK15098.1"/>
    <property type="match status" value="1"/>
</dbReference>
<comment type="catalytic activity">
    <reaction evidence="1">
        <text>Hydrolysis of terminal, non-reducing beta-D-glucosyl residues with release of beta-D-glucose.</text>
        <dbReference type="EC" id="3.2.1.21"/>
    </reaction>
</comment>
<dbReference type="PRINTS" id="PR00133">
    <property type="entry name" value="GLHYDRLASE3"/>
</dbReference>
<keyword evidence="5 9" id="KW-0378">Hydrolase</keyword>
<reference evidence="9" key="1">
    <citation type="submission" date="2022-11" db="EMBL/GenBank/DDBJ databases">
        <title>Taxonomic description of a new Pseudomonas species.</title>
        <authorList>
            <person name="Tambong J.T."/>
        </authorList>
    </citation>
    <scope>NUCLEOTIDE SEQUENCE</scope>
    <source>
        <strain evidence="9">S1Bt42</strain>
    </source>
</reference>
<proteinExistence type="inferred from homology"/>
<dbReference type="InterPro" id="IPR017853">
    <property type="entry name" value="GH"/>
</dbReference>
<feature type="chain" id="PRO_5045307376" description="beta-glucosidase" evidence="7">
    <location>
        <begin position="24"/>
        <end position="750"/>
    </location>
</feature>
<dbReference type="Gene3D" id="3.20.20.300">
    <property type="entry name" value="Glycoside hydrolase, family 3, N-terminal domain"/>
    <property type="match status" value="1"/>
</dbReference>
<dbReference type="PANTHER" id="PTHR30620:SF16">
    <property type="entry name" value="LYSOSOMAL BETA GLUCOSIDASE"/>
    <property type="match status" value="1"/>
</dbReference>
<keyword evidence="10" id="KW-1185">Reference proteome</keyword>
<dbReference type="InterPro" id="IPR026891">
    <property type="entry name" value="Fn3-like"/>
</dbReference>
<evidence type="ECO:0000256" key="6">
    <source>
        <dbReference type="ARBA" id="ARBA00023295"/>
    </source>
</evidence>
<evidence type="ECO:0000256" key="4">
    <source>
        <dbReference type="ARBA" id="ARBA00022729"/>
    </source>
</evidence>
<evidence type="ECO:0000256" key="7">
    <source>
        <dbReference type="SAM" id="SignalP"/>
    </source>
</evidence>
<dbReference type="Proteomes" id="UP001164116">
    <property type="component" value="Chromosome"/>
</dbReference>
<evidence type="ECO:0000256" key="2">
    <source>
        <dbReference type="ARBA" id="ARBA00005336"/>
    </source>
</evidence>
<dbReference type="InterPro" id="IPR051915">
    <property type="entry name" value="Cellulose_Degrad_GH3"/>
</dbReference>
<dbReference type="RefSeq" id="WP_266248110.1">
    <property type="nucleotide sequence ID" value="NZ_CP112866.1"/>
</dbReference>
<dbReference type="InterPro" id="IPR002772">
    <property type="entry name" value="Glyco_hydro_3_C"/>
</dbReference>
<dbReference type="SUPFAM" id="SSF51445">
    <property type="entry name" value="(Trans)glycosidases"/>
    <property type="match status" value="1"/>
</dbReference>
<dbReference type="EC" id="3.2.1.21" evidence="3"/>
<dbReference type="Pfam" id="PF14310">
    <property type="entry name" value="Fn3-like"/>
    <property type="match status" value="1"/>
</dbReference>
<dbReference type="Pfam" id="PF01915">
    <property type="entry name" value="Glyco_hydro_3_C"/>
    <property type="match status" value="1"/>
</dbReference>
<dbReference type="GO" id="GO:0008422">
    <property type="term" value="F:beta-glucosidase activity"/>
    <property type="evidence" value="ECO:0007669"/>
    <property type="project" value="UniProtKB-EC"/>
</dbReference>
<feature type="signal peptide" evidence="7">
    <location>
        <begin position="1"/>
        <end position="23"/>
    </location>
</feature>
<evidence type="ECO:0000313" key="9">
    <source>
        <dbReference type="EMBL" id="UZW17427.1"/>
    </source>
</evidence>
<organism evidence="9 10">
    <name type="scientific">Pseudomonas quebecensis</name>
    <dbReference type="NCBI Taxonomy" id="2995174"/>
    <lineage>
        <taxon>Bacteria</taxon>
        <taxon>Pseudomonadati</taxon>
        <taxon>Pseudomonadota</taxon>
        <taxon>Gammaproteobacteria</taxon>
        <taxon>Pseudomonadales</taxon>
        <taxon>Pseudomonadaceae</taxon>
        <taxon>Pseudomonas</taxon>
    </lineage>
</organism>
<evidence type="ECO:0000256" key="5">
    <source>
        <dbReference type="ARBA" id="ARBA00022801"/>
    </source>
</evidence>
<protein>
    <recommendedName>
        <fullName evidence="3">beta-glucosidase</fullName>
        <ecNumber evidence="3">3.2.1.21</ecNumber>
    </recommendedName>
</protein>
<dbReference type="EMBL" id="CP112866">
    <property type="protein sequence ID" value="UZW17427.1"/>
    <property type="molecule type" value="Genomic_DNA"/>
</dbReference>
<evidence type="ECO:0000313" key="10">
    <source>
        <dbReference type="Proteomes" id="UP001164116"/>
    </source>
</evidence>